<keyword evidence="4" id="KW-1185">Reference proteome</keyword>
<dbReference type="Pfam" id="PF03732">
    <property type="entry name" value="Retrotrans_gag"/>
    <property type="match status" value="1"/>
</dbReference>
<evidence type="ECO:0000256" key="1">
    <source>
        <dbReference type="SAM" id="MobiDB-lite"/>
    </source>
</evidence>
<evidence type="ECO:0000313" key="4">
    <source>
        <dbReference type="Proteomes" id="UP001604336"/>
    </source>
</evidence>
<proteinExistence type="predicted"/>
<evidence type="ECO:0000313" key="3">
    <source>
        <dbReference type="EMBL" id="KAL2491834.1"/>
    </source>
</evidence>
<feature type="domain" description="Retrotransposon gag" evidence="2">
    <location>
        <begin position="286"/>
        <end position="371"/>
    </location>
</feature>
<dbReference type="InterPro" id="IPR005162">
    <property type="entry name" value="Retrotrans_gag_dom"/>
</dbReference>
<feature type="compositionally biased region" description="Basic and acidic residues" evidence="1">
    <location>
        <begin position="1"/>
        <end position="16"/>
    </location>
</feature>
<feature type="compositionally biased region" description="Basic and acidic residues" evidence="1">
    <location>
        <begin position="110"/>
        <end position="119"/>
    </location>
</feature>
<gene>
    <name evidence="3" type="ORF">Adt_27462</name>
</gene>
<dbReference type="Proteomes" id="UP001604336">
    <property type="component" value="Unassembled WGS sequence"/>
</dbReference>
<reference evidence="4" key="1">
    <citation type="submission" date="2024-07" db="EMBL/GenBank/DDBJ databases">
        <title>Two chromosome-level genome assemblies of Korean endemic species Abeliophyllum distichum and Forsythia ovata (Oleaceae).</title>
        <authorList>
            <person name="Jang H."/>
        </authorList>
    </citation>
    <scope>NUCLEOTIDE SEQUENCE [LARGE SCALE GENOMIC DNA]</scope>
</reference>
<feature type="compositionally biased region" description="Polar residues" evidence="1">
    <location>
        <begin position="54"/>
        <end position="75"/>
    </location>
</feature>
<accession>A0ABD1RUZ1</accession>
<dbReference type="AlphaFoldDB" id="A0ABD1RUZ1"/>
<dbReference type="PANTHER" id="PTHR33223">
    <property type="entry name" value="CCHC-TYPE DOMAIN-CONTAINING PROTEIN"/>
    <property type="match status" value="1"/>
</dbReference>
<sequence length="674" mass="76870">MSGSDENPRKTRHATDGETMAAPRDAGAPRRRRGRRAPTNFEREMRTMAASVRQLAQHQAQMQGYIQTMHMQRNYPQGEDLEDPGEEQEVNSMRPRESHDRGEASNTREYANDDPHIGERGPQPTLSASVFERLGEQRPRDRSQVSHQRKEPSGSPPRNRRERRAREAEARAESEYRPYQPPQGPYHQPPQGSYHQPHHYDEDQQAPNPFPPHVPECPKKTRSFEVDDDDENLPFSEGIRNAPIPNEFRVPKITPYTGKWDPLDHVNTYKTEMSLRGATPALKCRAFHLTLSGGAKRWYNKLVAGSIRNWPDLKRMFINYFSSGRPASAPVQRLHDIRQAESEPLQSYLSRFNEEMLFCERITDAEALSALKGRLDMNHPFWRDVRNKNPTTFDQLVEMIMEEITNENMIFHRNRGGVAPNQVPRVNYGKAQVRHLPQPPPRRRDYPADPNAGMSYVAYAQEGLLPPYPAQMAPGSSTGAYNYGVAIPTYYETGTGSLPILTHRQETPSKYCLVHRSHGHSMEECREVENLANRRETNSGPRRGANTRHGMQSPMHHRRPPGPDRRSLQWEKPPIREIDTIYGGPYIGGQSRNAQKSYAKEAEGKLETNWLINSRPSSSNKVDPISFTEEDMKGVHYPHCDALVVRAVVARNGLGRMLVDNGSSVNVIFLSTYE</sequence>
<comment type="caution">
    <text evidence="3">The sequence shown here is derived from an EMBL/GenBank/DDBJ whole genome shotgun (WGS) entry which is preliminary data.</text>
</comment>
<feature type="compositionally biased region" description="Basic and acidic residues" evidence="1">
    <location>
        <begin position="164"/>
        <end position="176"/>
    </location>
</feature>
<feature type="compositionally biased region" description="Basic and acidic residues" evidence="1">
    <location>
        <begin position="94"/>
        <end position="103"/>
    </location>
</feature>
<dbReference type="PANTHER" id="PTHR33223:SF10">
    <property type="entry name" value="AMINOTRANSFERASE-LIKE PLANT MOBILE DOMAIN-CONTAINING PROTEIN"/>
    <property type="match status" value="1"/>
</dbReference>
<feature type="region of interest" description="Disordered" evidence="1">
    <location>
        <begin position="1"/>
        <end position="240"/>
    </location>
</feature>
<feature type="compositionally biased region" description="Basic and acidic residues" evidence="1">
    <location>
        <begin position="216"/>
        <end position="225"/>
    </location>
</feature>
<organism evidence="3 4">
    <name type="scientific">Abeliophyllum distichum</name>
    <dbReference type="NCBI Taxonomy" id="126358"/>
    <lineage>
        <taxon>Eukaryota</taxon>
        <taxon>Viridiplantae</taxon>
        <taxon>Streptophyta</taxon>
        <taxon>Embryophyta</taxon>
        <taxon>Tracheophyta</taxon>
        <taxon>Spermatophyta</taxon>
        <taxon>Magnoliopsida</taxon>
        <taxon>eudicotyledons</taxon>
        <taxon>Gunneridae</taxon>
        <taxon>Pentapetalae</taxon>
        <taxon>asterids</taxon>
        <taxon>lamiids</taxon>
        <taxon>Lamiales</taxon>
        <taxon>Oleaceae</taxon>
        <taxon>Forsythieae</taxon>
        <taxon>Abeliophyllum</taxon>
    </lineage>
</organism>
<dbReference type="EMBL" id="JBFOLK010000008">
    <property type="protein sequence ID" value="KAL2491834.1"/>
    <property type="molecule type" value="Genomic_DNA"/>
</dbReference>
<evidence type="ECO:0000259" key="2">
    <source>
        <dbReference type="Pfam" id="PF03732"/>
    </source>
</evidence>
<feature type="compositionally biased region" description="Basic and acidic residues" evidence="1">
    <location>
        <begin position="133"/>
        <end position="152"/>
    </location>
</feature>
<feature type="compositionally biased region" description="Pro residues" evidence="1">
    <location>
        <begin position="179"/>
        <end position="188"/>
    </location>
</feature>
<protein>
    <submittedName>
        <fullName evidence="3">Beta-porphyranase</fullName>
    </submittedName>
</protein>
<name>A0ABD1RUZ1_9LAMI</name>
<feature type="region of interest" description="Disordered" evidence="1">
    <location>
        <begin position="533"/>
        <end position="569"/>
    </location>
</feature>
<feature type="compositionally biased region" description="Acidic residues" evidence="1">
    <location>
        <begin position="79"/>
        <end position="89"/>
    </location>
</feature>